<reference evidence="1" key="1">
    <citation type="submission" date="2021-02" db="EMBL/GenBank/DDBJ databases">
        <authorList>
            <person name="Nowell W R."/>
        </authorList>
    </citation>
    <scope>NUCLEOTIDE SEQUENCE</scope>
</reference>
<dbReference type="EMBL" id="CAJNOT010002708">
    <property type="protein sequence ID" value="CAF1337875.1"/>
    <property type="molecule type" value="Genomic_DNA"/>
</dbReference>
<organism evidence="1 2">
    <name type="scientific">Rotaria sordida</name>
    <dbReference type="NCBI Taxonomy" id="392033"/>
    <lineage>
        <taxon>Eukaryota</taxon>
        <taxon>Metazoa</taxon>
        <taxon>Spiralia</taxon>
        <taxon>Gnathifera</taxon>
        <taxon>Rotifera</taxon>
        <taxon>Eurotatoria</taxon>
        <taxon>Bdelloidea</taxon>
        <taxon>Philodinida</taxon>
        <taxon>Philodinidae</taxon>
        <taxon>Rotaria</taxon>
    </lineage>
</organism>
<sequence>MLFSAPLNEVDRLLNEMTTYRENLEQRLDLKIELDKRKQIINSLIDDYPQIVQFISIPIEQLIGNIQRIKTNRTRKQEVNSSKIKLC</sequence>
<evidence type="ECO:0000313" key="1">
    <source>
        <dbReference type="EMBL" id="CAF1337875.1"/>
    </source>
</evidence>
<comment type="caution">
    <text evidence="1">The sequence shown here is derived from an EMBL/GenBank/DDBJ whole genome shotgun (WGS) entry which is preliminary data.</text>
</comment>
<name>A0A815GEV9_9BILA</name>
<gene>
    <name evidence="1" type="ORF">ZHD862_LOCUS29890</name>
</gene>
<dbReference type="Proteomes" id="UP000663864">
    <property type="component" value="Unassembled WGS sequence"/>
</dbReference>
<accession>A0A815GEV9</accession>
<protein>
    <submittedName>
        <fullName evidence="1">Uncharacterized protein</fullName>
    </submittedName>
</protein>
<evidence type="ECO:0000313" key="2">
    <source>
        <dbReference type="Proteomes" id="UP000663864"/>
    </source>
</evidence>
<proteinExistence type="predicted"/>
<dbReference type="AlphaFoldDB" id="A0A815GEV9"/>